<protein>
    <submittedName>
        <fullName evidence="1">Uncharacterized protein</fullName>
    </submittedName>
</protein>
<evidence type="ECO:0000313" key="1">
    <source>
        <dbReference type="EMBL" id="MBC3919566.1"/>
    </source>
</evidence>
<keyword evidence="2" id="KW-1185">Reference proteome</keyword>
<sequence length="81" mass="9326">MKIYGYKNTELLPEEIIPDELAEITLLASVEELRKIASFMLSAADEIESKGSKWEHRHLSDFDKRFNEAPHFVIYNPNTGS</sequence>
<proteinExistence type="predicted"/>
<dbReference type="EMBL" id="JACOGF010000010">
    <property type="protein sequence ID" value="MBC3919566.1"/>
    <property type="molecule type" value="Genomic_DNA"/>
</dbReference>
<dbReference type="RefSeq" id="WP_186948828.1">
    <property type="nucleotide sequence ID" value="NZ_JACOGF010000010.1"/>
</dbReference>
<reference evidence="1 2" key="1">
    <citation type="submission" date="2020-08" db="EMBL/GenBank/DDBJ databases">
        <title>Novel species isolated from subtropical streams in China.</title>
        <authorList>
            <person name="Lu H."/>
        </authorList>
    </citation>
    <scope>NUCLEOTIDE SEQUENCE [LARGE SCALE GENOMIC DNA]</scope>
    <source>
        <strain evidence="1 2">CY18W</strain>
    </source>
</reference>
<organism evidence="1 2">
    <name type="scientific">Undibacterium hunanense</name>
    <dbReference type="NCBI Taxonomy" id="2762292"/>
    <lineage>
        <taxon>Bacteria</taxon>
        <taxon>Pseudomonadati</taxon>
        <taxon>Pseudomonadota</taxon>
        <taxon>Betaproteobacteria</taxon>
        <taxon>Burkholderiales</taxon>
        <taxon>Oxalobacteraceae</taxon>
        <taxon>Undibacterium</taxon>
    </lineage>
</organism>
<dbReference type="Proteomes" id="UP000650424">
    <property type="component" value="Unassembled WGS sequence"/>
</dbReference>
<name>A0ABR6ZUM5_9BURK</name>
<evidence type="ECO:0000313" key="2">
    <source>
        <dbReference type="Proteomes" id="UP000650424"/>
    </source>
</evidence>
<gene>
    <name evidence="1" type="ORF">H8L32_18915</name>
</gene>
<comment type="caution">
    <text evidence="1">The sequence shown here is derived from an EMBL/GenBank/DDBJ whole genome shotgun (WGS) entry which is preliminary data.</text>
</comment>
<accession>A0ABR6ZUM5</accession>